<evidence type="ECO:0000256" key="2">
    <source>
        <dbReference type="ARBA" id="ARBA00023125"/>
    </source>
</evidence>
<feature type="domain" description="HTH lacI-type" evidence="4">
    <location>
        <begin position="12"/>
        <end position="66"/>
    </location>
</feature>
<evidence type="ECO:0000313" key="7">
    <source>
        <dbReference type="Proteomes" id="UP000192333"/>
    </source>
</evidence>
<dbReference type="InterPro" id="IPR001387">
    <property type="entry name" value="Cro/C1-type_HTH"/>
</dbReference>
<protein>
    <submittedName>
        <fullName evidence="6">Transcriptional regulator, LacI family</fullName>
    </submittedName>
</protein>
<dbReference type="Gene3D" id="3.40.50.2300">
    <property type="match status" value="2"/>
</dbReference>
<dbReference type="InterPro" id="IPR001761">
    <property type="entry name" value="Peripla_BP/Lac1_sug-bd_dom"/>
</dbReference>
<dbReference type="InterPro" id="IPR000843">
    <property type="entry name" value="HTH_LacI"/>
</dbReference>
<evidence type="ECO:0000259" key="5">
    <source>
        <dbReference type="PROSITE" id="PS50943"/>
    </source>
</evidence>
<dbReference type="GO" id="GO:0003700">
    <property type="term" value="F:DNA-binding transcription factor activity"/>
    <property type="evidence" value="ECO:0007669"/>
    <property type="project" value="TreeGrafter"/>
</dbReference>
<dbReference type="Gene3D" id="1.10.260.40">
    <property type="entry name" value="lambda repressor-like DNA-binding domains"/>
    <property type="match status" value="1"/>
</dbReference>
<sequence>MFINGKFTMSEVNIKYLAEKLGLSPSTVSRALNDSYEISQPTKDRVNQLAKALNYQPNPFARSLREQKSKTIAVIIPERINNFFSQVIDGIEEITQQYGYHLLVYSTHENVETEKRIISYLLNGRVDAIVMSVSSQTKYIDHLQTVFNKGVPIIFFDRICQEIPTTKFITNDYENGYKATFHLIEKGCKKIYFLLLSKEISIGRERLRGYLDAMKASSLSFDESWVIQCAQKEEENIRLISGFLYGMDRPDGIVASVEKLAIATYYAARETKLQMPKDFRMISFSNMRIAGLLQPSLTTISQPALKIGMECAELLMKKLTKPNQPALEDRIIVLPSQIILRESTGK</sequence>
<keyword evidence="3" id="KW-0804">Transcription</keyword>
<dbReference type="InterPro" id="IPR028082">
    <property type="entry name" value="Peripla_BP_I"/>
</dbReference>
<dbReference type="PROSITE" id="PS50932">
    <property type="entry name" value="HTH_LACI_2"/>
    <property type="match status" value="1"/>
</dbReference>
<dbReference type="SMART" id="SM00354">
    <property type="entry name" value="HTH_LACI"/>
    <property type="match status" value="1"/>
</dbReference>
<dbReference type="CDD" id="cd06267">
    <property type="entry name" value="PBP1_LacI_sugar_binding-like"/>
    <property type="match status" value="1"/>
</dbReference>
<reference evidence="7" key="1">
    <citation type="submission" date="2017-04" db="EMBL/GenBank/DDBJ databases">
        <authorList>
            <person name="Varghese N."/>
            <person name="Submissions S."/>
        </authorList>
    </citation>
    <scope>NUCLEOTIDE SEQUENCE [LARGE SCALE GENOMIC DNA]</scope>
    <source>
        <strain evidence="7">DSM 16537</strain>
    </source>
</reference>
<dbReference type="SUPFAM" id="SSF47413">
    <property type="entry name" value="lambda repressor-like DNA-binding domains"/>
    <property type="match status" value="1"/>
</dbReference>
<dbReference type="Proteomes" id="UP000192333">
    <property type="component" value="Chromosome I"/>
</dbReference>
<accession>A0A1W2H8F6</accession>
<organism evidence="6 7">
    <name type="scientific">Aquiflexum balticum DSM 16537</name>
    <dbReference type="NCBI Taxonomy" id="758820"/>
    <lineage>
        <taxon>Bacteria</taxon>
        <taxon>Pseudomonadati</taxon>
        <taxon>Bacteroidota</taxon>
        <taxon>Cytophagia</taxon>
        <taxon>Cytophagales</taxon>
        <taxon>Cyclobacteriaceae</taxon>
        <taxon>Aquiflexum</taxon>
    </lineage>
</organism>
<dbReference type="AlphaFoldDB" id="A0A1W2H8F6"/>
<proteinExistence type="predicted"/>
<keyword evidence="7" id="KW-1185">Reference proteome</keyword>
<dbReference type="PROSITE" id="PS50943">
    <property type="entry name" value="HTH_CROC1"/>
    <property type="match status" value="1"/>
</dbReference>
<evidence type="ECO:0000256" key="1">
    <source>
        <dbReference type="ARBA" id="ARBA00023015"/>
    </source>
</evidence>
<gene>
    <name evidence="6" type="ORF">SAMN00777080_3820</name>
</gene>
<dbReference type="CDD" id="cd01392">
    <property type="entry name" value="HTH_LacI"/>
    <property type="match status" value="1"/>
</dbReference>
<dbReference type="InterPro" id="IPR010982">
    <property type="entry name" value="Lambda_DNA-bd_dom_sf"/>
</dbReference>
<name>A0A1W2H8F6_9BACT</name>
<feature type="domain" description="HTH cro/C1-type" evidence="5">
    <location>
        <begin position="17"/>
        <end position="60"/>
    </location>
</feature>
<evidence type="ECO:0000256" key="3">
    <source>
        <dbReference type="ARBA" id="ARBA00023163"/>
    </source>
</evidence>
<keyword evidence="2" id="KW-0238">DNA-binding</keyword>
<dbReference type="EMBL" id="LT838813">
    <property type="protein sequence ID" value="SMD45175.1"/>
    <property type="molecule type" value="Genomic_DNA"/>
</dbReference>
<evidence type="ECO:0000259" key="4">
    <source>
        <dbReference type="PROSITE" id="PS50932"/>
    </source>
</evidence>
<keyword evidence="1" id="KW-0805">Transcription regulation</keyword>
<dbReference type="PANTHER" id="PTHR30146:SF109">
    <property type="entry name" value="HTH-TYPE TRANSCRIPTIONAL REGULATOR GALS"/>
    <property type="match status" value="1"/>
</dbReference>
<dbReference type="STRING" id="758820.SAMN00777080_3820"/>
<dbReference type="PANTHER" id="PTHR30146">
    <property type="entry name" value="LACI-RELATED TRANSCRIPTIONAL REPRESSOR"/>
    <property type="match status" value="1"/>
</dbReference>
<dbReference type="Pfam" id="PF00532">
    <property type="entry name" value="Peripla_BP_1"/>
    <property type="match status" value="1"/>
</dbReference>
<dbReference type="SUPFAM" id="SSF53822">
    <property type="entry name" value="Periplasmic binding protein-like I"/>
    <property type="match status" value="1"/>
</dbReference>
<dbReference type="GO" id="GO:0000976">
    <property type="term" value="F:transcription cis-regulatory region binding"/>
    <property type="evidence" value="ECO:0007669"/>
    <property type="project" value="TreeGrafter"/>
</dbReference>
<evidence type="ECO:0000313" key="6">
    <source>
        <dbReference type="EMBL" id="SMD45175.1"/>
    </source>
</evidence>
<dbReference type="Pfam" id="PF00356">
    <property type="entry name" value="LacI"/>
    <property type="match status" value="1"/>
</dbReference>